<accession>A0A8J2L3C9</accession>
<dbReference type="GO" id="GO:0015074">
    <property type="term" value="P:DNA integration"/>
    <property type="evidence" value="ECO:0007669"/>
    <property type="project" value="InterPro"/>
</dbReference>
<evidence type="ECO:0000313" key="2">
    <source>
        <dbReference type="EMBL" id="CAG7824650.1"/>
    </source>
</evidence>
<dbReference type="Pfam" id="PF18701">
    <property type="entry name" value="DUF5641"/>
    <property type="match status" value="1"/>
</dbReference>
<keyword evidence="3" id="KW-1185">Reference proteome</keyword>
<dbReference type="PROSITE" id="PS50994">
    <property type="entry name" value="INTEGRASE"/>
    <property type="match status" value="1"/>
</dbReference>
<proteinExistence type="predicted"/>
<evidence type="ECO:0000259" key="1">
    <source>
        <dbReference type="PROSITE" id="PS50994"/>
    </source>
</evidence>
<dbReference type="InterPro" id="IPR040676">
    <property type="entry name" value="DUF5641"/>
</dbReference>
<comment type="caution">
    <text evidence="2">The sequence shown here is derived from an EMBL/GenBank/DDBJ whole genome shotgun (WGS) entry which is preliminary data.</text>
</comment>
<name>A0A8J2L3C9_9HEXA</name>
<dbReference type="AlphaFoldDB" id="A0A8J2L3C9"/>
<dbReference type="EMBL" id="CAJVCH010533538">
    <property type="protein sequence ID" value="CAG7824650.1"/>
    <property type="molecule type" value="Genomic_DNA"/>
</dbReference>
<dbReference type="OrthoDB" id="5984724at2759"/>
<sequence>MKPEELARHSLWWRGPCWLADPNYQFMKCAVPVVLEDEMALLEARKDVTAHHITYDLSMMCRFSSLTKLIRVTAYLYRFLTNCKLGKRNKVTSYLTSAEIQAAFMKWVIQVQATFFTEEIQCCVAKKPLSLVLASIQRRFWIVNGRDVVRRQIHKCIVCTRFKADTAKQIMSDLPNFRVIPQRPFMKAGIDYSGPFTLRATRRKGNRHFKGYIALFVCMTTKAVHLEVVSGLTSNDFLSCLKRFTSRRGLPSDLYSDCGRNFVGANKELKQLWNSKEITNDVANFMGSKQNHWHFQPPGSPHFGGLWESGIKSLKHHLVRAMGSSIFTYEDMHTITCQIEACMNSRPLTQLSSDPNDLAALTPGHFLIGDALNAIPEQNHTTEPDSILTRWKLIQRVVQQFWKRWSWEYLSNLQQRPKWLSERPTLQEGDLVLLKDERFPPLKWKLARIIATHPGNDGFVRVFTIKTMDGTFKRPLTK</sequence>
<reference evidence="2" key="1">
    <citation type="submission" date="2021-06" db="EMBL/GenBank/DDBJ databases">
        <authorList>
            <person name="Hodson N. C."/>
            <person name="Mongue J. A."/>
            <person name="Jaron S. K."/>
        </authorList>
    </citation>
    <scope>NUCLEOTIDE SEQUENCE</scope>
</reference>
<protein>
    <recommendedName>
        <fullName evidence="1">Integrase catalytic domain-containing protein</fullName>
    </recommendedName>
</protein>
<organism evidence="2 3">
    <name type="scientific">Allacma fusca</name>
    <dbReference type="NCBI Taxonomy" id="39272"/>
    <lineage>
        <taxon>Eukaryota</taxon>
        <taxon>Metazoa</taxon>
        <taxon>Ecdysozoa</taxon>
        <taxon>Arthropoda</taxon>
        <taxon>Hexapoda</taxon>
        <taxon>Collembola</taxon>
        <taxon>Symphypleona</taxon>
        <taxon>Sminthuridae</taxon>
        <taxon>Allacma</taxon>
    </lineage>
</organism>
<feature type="domain" description="Integrase catalytic" evidence="1">
    <location>
        <begin position="180"/>
        <end position="371"/>
    </location>
</feature>
<dbReference type="Proteomes" id="UP000708208">
    <property type="component" value="Unassembled WGS sequence"/>
</dbReference>
<evidence type="ECO:0000313" key="3">
    <source>
        <dbReference type="Proteomes" id="UP000708208"/>
    </source>
</evidence>
<dbReference type="PANTHER" id="PTHR47331">
    <property type="entry name" value="PHD-TYPE DOMAIN-CONTAINING PROTEIN"/>
    <property type="match status" value="1"/>
</dbReference>
<gene>
    <name evidence="2" type="ORF">AFUS01_LOCUS34798</name>
</gene>
<dbReference type="InterPro" id="IPR001584">
    <property type="entry name" value="Integrase_cat-core"/>
</dbReference>